<dbReference type="KEGG" id="mno:Mnod_4852"/>
<dbReference type="AlphaFoldDB" id="B8IG04"/>
<protein>
    <submittedName>
        <fullName evidence="1">Uncharacterized protein</fullName>
    </submittedName>
</protein>
<reference evidence="1 2" key="1">
    <citation type="submission" date="2009-01" db="EMBL/GenBank/DDBJ databases">
        <title>Complete sequence of chromosome of Methylobacterium nodulans ORS 2060.</title>
        <authorList>
            <consortium name="US DOE Joint Genome Institute"/>
            <person name="Lucas S."/>
            <person name="Copeland A."/>
            <person name="Lapidus A."/>
            <person name="Glavina del Rio T."/>
            <person name="Dalin E."/>
            <person name="Tice H."/>
            <person name="Bruce D."/>
            <person name="Goodwin L."/>
            <person name="Pitluck S."/>
            <person name="Sims D."/>
            <person name="Brettin T."/>
            <person name="Detter J.C."/>
            <person name="Han C."/>
            <person name="Larimer F."/>
            <person name="Land M."/>
            <person name="Hauser L."/>
            <person name="Kyrpides N."/>
            <person name="Ivanova N."/>
            <person name="Marx C.J."/>
            <person name="Richardson P."/>
        </authorList>
    </citation>
    <scope>NUCLEOTIDE SEQUENCE [LARGE SCALE GENOMIC DNA]</scope>
    <source>
        <strain evidence="2">LMG 21967 / CNCM I-2342 / ORS 2060</strain>
    </source>
</reference>
<sequence>MFVRRPFPGRPDQLNDHRVKPRTTIAARTKAAAAVHRLASLAGGTGLSFAGTGSLCGQRRHFHTADGADAICAGDTAAE</sequence>
<keyword evidence="2" id="KW-1185">Reference proteome</keyword>
<organism evidence="1 2">
    <name type="scientific">Methylobacterium nodulans (strain LMG 21967 / CNCM I-2342 / ORS 2060)</name>
    <dbReference type="NCBI Taxonomy" id="460265"/>
    <lineage>
        <taxon>Bacteria</taxon>
        <taxon>Pseudomonadati</taxon>
        <taxon>Pseudomonadota</taxon>
        <taxon>Alphaproteobacteria</taxon>
        <taxon>Hyphomicrobiales</taxon>
        <taxon>Methylobacteriaceae</taxon>
        <taxon>Methylobacterium</taxon>
    </lineage>
</organism>
<dbReference type="Proteomes" id="UP000008207">
    <property type="component" value="Chromosome"/>
</dbReference>
<accession>B8IG04</accession>
<dbReference type="HOGENOM" id="CLU_2602013_0_0_5"/>
<dbReference type="EMBL" id="CP001349">
    <property type="protein sequence ID" value="ACL59714.1"/>
    <property type="molecule type" value="Genomic_DNA"/>
</dbReference>
<proteinExistence type="predicted"/>
<name>B8IG04_METNO</name>
<evidence type="ECO:0000313" key="2">
    <source>
        <dbReference type="Proteomes" id="UP000008207"/>
    </source>
</evidence>
<gene>
    <name evidence="1" type="ordered locus">Mnod_4852</name>
</gene>
<evidence type="ECO:0000313" key="1">
    <source>
        <dbReference type="EMBL" id="ACL59714.1"/>
    </source>
</evidence>